<dbReference type="InterPro" id="IPR013320">
    <property type="entry name" value="ConA-like_dom_sf"/>
</dbReference>
<protein>
    <submittedName>
        <fullName evidence="4">Gram-negative bacteria binding protein</fullName>
    </submittedName>
</protein>
<evidence type="ECO:0000256" key="1">
    <source>
        <dbReference type="ARBA" id="ARBA00006865"/>
    </source>
</evidence>
<evidence type="ECO:0000256" key="2">
    <source>
        <dbReference type="SAM" id="SignalP"/>
    </source>
</evidence>
<dbReference type="SUPFAM" id="SSF49899">
    <property type="entry name" value="Concanavalin A-like lectins/glucanases"/>
    <property type="match status" value="1"/>
</dbReference>
<dbReference type="InterPro" id="IPR050546">
    <property type="entry name" value="Glycosyl_Hydrlase_16"/>
</dbReference>
<dbReference type="PROSITE" id="PS51762">
    <property type="entry name" value="GH16_2"/>
    <property type="match status" value="1"/>
</dbReference>
<dbReference type="PANTHER" id="PTHR10963:SF55">
    <property type="entry name" value="GLYCOSIDE HYDROLASE FAMILY 16 PROTEIN"/>
    <property type="match status" value="1"/>
</dbReference>
<dbReference type="AlphaFoldDB" id="J9RVF6"/>
<dbReference type="EMBL" id="JQ435783">
    <property type="protein sequence ID" value="AFR46661.1"/>
    <property type="molecule type" value="mRNA"/>
</dbReference>
<dbReference type="PANTHER" id="PTHR10963">
    <property type="entry name" value="GLYCOSYL HYDROLASE-RELATED"/>
    <property type="match status" value="1"/>
</dbReference>
<keyword evidence="2" id="KW-0732">Signal</keyword>
<dbReference type="Pfam" id="PF00722">
    <property type="entry name" value="Glyco_hydro_16"/>
    <property type="match status" value="1"/>
</dbReference>
<feature type="signal peptide" evidence="2">
    <location>
        <begin position="1"/>
        <end position="16"/>
    </location>
</feature>
<dbReference type="GO" id="GO:0004553">
    <property type="term" value="F:hydrolase activity, hydrolyzing O-glycosyl compounds"/>
    <property type="evidence" value="ECO:0007669"/>
    <property type="project" value="InterPro"/>
</dbReference>
<feature type="chain" id="PRO_5003828498" evidence="2">
    <location>
        <begin position="17"/>
        <end position="378"/>
    </location>
</feature>
<reference evidence="4" key="1">
    <citation type="journal article" date="2012" name="Insectes Soc.">
        <title>A common antifungal defense strategy in Cryptocercus woodroaches and termites.</title>
        <authorList>
            <person name="Bulmer M.S."/>
            <person name="Denier D."/>
            <person name="Velenovsky J."/>
            <person name="Hamilton C."/>
        </authorList>
    </citation>
    <scope>NUCLEOTIDE SEQUENCE</scope>
    <source>
        <strain evidence="4">PL</strain>
    </source>
</reference>
<name>J9RVF6_9NEOP</name>
<accession>J9RVF6</accession>
<dbReference type="InterPro" id="IPR000757">
    <property type="entry name" value="Beta-glucanase-like"/>
</dbReference>
<gene>
    <name evidence="4" type="primary">GNBP</name>
</gene>
<evidence type="ECO:0000259" key="3">
    <source>
        <dbReference type="PROSITE" id="PS51762"/>
    </source>
</evidence>
<dbReference type="Gene3D" id="2.60.120.200">
    <property type="match status" value="1"/>
</dbReference>
<feature type="domain" description="GH16" evidence="3">
    <location>
        <begin position="12"/>
        <end position="378"/>
    </location>
</feature>
<sequence length="378" mass="42040">MRIFLLPLFLIAGASAQCTPSVTTAIGSKAPTQICSGDLIFNEEFDTFDLETWNHEKTAAGGGNWEFEIYYNNRSNSFVRDSKLFIKPTLTADVYGESFLSSGALNLEGGAPADECTNPQDWGCQRSGSATNLLNPVMSARIRTVNSFSFTYGKAEVRAKLPAGDWLWPAIWLLPRYNQYGSWPASGEIDIMEGRGNKNLVVNGQNIGTELSSSTLHFGPFWPLNGYLHAHFEKNTPAGQGFDQDFHKFQLEWTPDHFQFSIDDEVLGTVTPPGGGFWELAGFDSQAGKVDNPWRYGNKMAPFDQPFYFVLNVACGGVNYYFPDNGENPGGKPWSNTSPQASTDFWNGRNQWLPTWQLDVNEGENAALQVDYIKVWAL</sequence>
<dbReference type="CDD" id="cd08024">
    <property type="entry name" value="GH16_CCF"/>
    <property type="match status" value="1"/>
</dbReference>
<dbReference type="FunFam" id="2.60.120.200:FF:000217">
    <property type="entry name" value="Gram-negative bacteria-binding protein"/>
    <property type="match status" value="1"/>
</dbReference>
<comment type="similarity">
    <text evidence="1">Belongs to the glycosyl hydrolase 16 family.</text>
</comment>
<dbReference type="GO" id="GO:0005975">
    <property type="term" value="P:carbohydrate metabolic process"/>
    <property type="evidence" value="ECO:0007669"/>
    <property type="project" value="InterPro"/>
</dbReference>
<evidence type="ECO:0000313" key="4">
    <source>
        <dbReference type="EMBL" id="AFR46661.1"/>
    </source>
</evidence>
<organism evidence="4">
    <name type="scientific">Parcoblatta sp. PL</name>
    <dbReference type="NCBI Taxonomy" id="1230421"/>
    <lineage>
        <taxon>Eukaryota</taxon>
        <taxon>Metazoa</taxon>
        <taxon>Ecdysozoa</taxon>
        <taxon>Arthropoda</taxon>
        <taxon>Hexapoda</taxon>
        <taxon>Insecta</taxon>
        <taxon>Pterygota</taxon>
        <taxon>Neoptera</taxon>
        <taxon>Polyneoptera</taxon>
        <taxon>Dictyoptera</taxon>
        <taxon>Blattodea</taxon>
        <taxon>Blaberoidea</taxon>
        <taxon>Blattellidae</taxon>
        <taxon>Parcoblatta</taxon>
    </lineage>
</organism>
<proteinExistence type="evidence at transcript level"/>